<dbReference type="InterPro" id="IPR006597">
    <property type="entry name" value="Sel1-like"/>
</dbReference>
<dbReference type="SUPFAM" id="SSF81901">
    <property type="entry name" value="HCP-like"/>
    <property type="match status" value="2"/>
</dbReference>
<sequence length="408" mass="44675">MTRKPLNRNILKAAFVAAIIGGAGVVALSGDAVRPAAKAERIDPTIEEMIKQARGLQKVGRWEAAADLLTQLASDGHPVALYHLGRAYKNGWGVDADLDQARLVFMEAVRYSFAYRGETAYELGRLFQRSSGERCAEIALQWFRKALGWDYPKAHVQLAKHYERGIGTQRDLTLAFHHYEKAAIAGYPSSTINYARILLNGRYGSTPNPEQALFWAERAIAGLEKKARDGSASSAKTLGRLYRDGEFMTADRALARDWFLRSADLGDAGAMHDLALMMLATSDDKGSVQEALKWLRLAAKAEHGGALTGLARLHLKEKHGLDADAAVELLERGVAAGHPGAMEELGRLYAKGKLVEQDRTKAFELARKGADRGHQGSATLLEELQKTDEANLTILLRSTPQDTSKKEG</sequence>
<name>A0A0M7AUK4_9HYPH</name>
<dbReference type="STRING" id="388408.LAX5112_04860"/>
<dbReference type="EC" id="3.5.2.6" evidence="1"/>
<keyword evidence="1" id="KW-0378">Hydrolase</keyword>
<dbReference type="EMBL" id="CXWD01000033">
    <property type="protein sequence ID" value="CTQ77284.1"/>
    <property type="molecule type" value="Genomic_DNA"/>
</dbReference>
<dbReference type="Pfam" id="PF08238">
    <property type="entry name" value="Sel1"/>
    <property type="match status" value="7"/>
</dbReference>
<reference evidence="2" key="1">
    <citation type="submission" date="2015-07" db="EMBL/GenBank/DDBJ databases">
        <authorList>
            <person name="Rodrigo-Torres Lidia"/>
            <person name="Arahal R.David."/>
        </authorList>
    </citation>
    <scope>NUCLEOTIDE SEQUENCE [LARGE SCALE GENOMIC DNA]</scope>
    <source>
        <strain evidence="2">CECT 5112</strain>
    </source>
</reference>
<accession>A0A0M7AUK4</accession>
<dbReference type="OrthoDB" id="5321503at2"/>
<evidence type="ECO:0000313" key="1">
    <source>
        <dbReference type="EMBL" id="CTQ77284.1"/>
    </source>
</evidence>
<keyword evidence="2" id="KW-1185">Reference proteome</keyword>
<dbReference type="PANTHER" id="PTHR43628">
    <property type="entry name" value="ACTIVATOR OF C KINASE PROTEIN 1-RELATED"/>
    <property type="match status" value="1"/>
</dbReference>
<gene>
    <name evidence="1" type="primary">hcpC</name>
    <name evidence="1" type="ORF">LAX5112_04860</name>
</gene>
<dbReference type="PANTHER" id="PTHR43628:SF1">
    <property type="entry name" value="CHITIN SYNTHASE REGULATORY FACTOR 2-RELATED"/>
    <property type="match status" value="1"/>
</dbReference>
<dbReference type="InterPro" id="IPR011990">
    <property type="entry name" value="TPR-like_helical_dom_sf"/>
</dbReference>
<dbReference type="Gene3D" id="1.25.40.10">
    <property type="entry name" value="Tetratricopeptide repeat domain"/>
    <property type="match status" value="2"/>
</dbReference>
<organism evidence="1 2">
    <name type="scientific">Roseibium alexandrii</name>
    <dbReference type="NCBI Taxonomy" id="388408"/>
    <lineage>
        <taxon>Bacteria</taxon>
        <taxon>Pseudomonadati</taxon>
        <taxon>Pseudomonadota</taxon>
        <taxon>Alphaproteobacteria</taxon>
        <taxon>Hyphomicrobiales</taxon>
        <taxon>Stappiaceae</taxon>
        <taxon>Roseibium</taxon>
    </lineage>
</organism>
<dbReference type="SMART" id="SM00671">
    <property type="entry name" value="SEL1"/>
    <property type="match status" value="8"/>
</dbReference>
<dbReference type="InterPro" id="IPR052945">
    <property type="entry name" value="Mitotic_Regulator"/>
</dbReference>
<protein>
    <submittedName>
        <fullName evidence="1">Putative beta-lactamase HcpC</fullName>
        <ecNumber evidence="1">3.5.2.6</ecNumber>
    </submittedName>
</protein>
<proteinExistence type="predicted"/>
<evidence type="ECO:0000313" key="2">
    <source>
        <dbReference type="Proteomes" id="UP000053235"/>
    </source>
</evidence>
<dbReference type="GO" id="GO:0008800">
    <property type="term" value="F:beta-lactamase activity"/>
    <property type="evidence" value="ECO:0007669"/>
    <property type="project" value="UniProtKB-EC"/>
</dbReference>
<dbReference type="AlphaFoldDB" id="A0A0M7AUK4"/>
<dbReference type="Proteomes" id="UP000053235">
    <property type="component" value="Unassembled WGS sequence"/>
</dbReference>
<dbReference type="RefSeq" id="WP_055674008.1">
    <property type="nucleotide sequence ID" value="NZ_CXWD01000033.1"/>
</dbReference>